<dbReference type="InterPro" id="IPR000504">
    <property type="entry name" value="RRM_dom"/>
</dbReference>
<evidence type="ECO:0000313" key="2">
    <source>
        <dbReference type="EMBL" id="KAL0191161.1"/>
    </source>
</evidence>
<feature type="non-terminal residue" evidence="2">
    <location>
        <position position="64"/>
    </location>
</feature>
<accession>A0ABD0R0I9</accession>
<name>A0ABD0R0I9_CIRMR</name>
<evidence type="ECO:0000259" key="1">
    <source>
        <dbReference type="Pfam" id="PF00076"/>
    </source>
</evidence>
<feature type="domain" description="RRM" evidence="1">
    <location>
        <begin position="5"/>
        <end position="41"/>
    </location>
</feature>
<proteinExistence type="predicted"/>
<dbReference type="SUPFAM" id="SSF54928">
    <property type="entry name" value="RNA-binding domain, RBD"/>
    <property type="match status" value="1"/>
</dbReference>
<dbReference type="Pfam" id="PF00076">
    <property type="entry name" value="RRM_1"/>
    <property type="match status" value="1"/>
</dbReference>
<dbReference type="Gene3D" id="3.30.70.330">
    <property type="match status" value="1"/>
</dbReference>
<evidence type="ECO:0000313" key="3">
    <source>
        <dbReference type="Proteomes" id="UP001529510"/>
    </source>
</evidence>
<dbReference type="InterPro" id="IPR035979">
    <property type="entry name" value="RBD_domain_sf"/>
</dbReference>
<dbReference type="InterPro" id="IPR012677">
    <property type="entry name" value="Nucleotide-bd_a/b_plait_sf"/>
</dbReference>
<dbReference type="EMBL" id="JAMKFB020000006">
    <property type="protein sequence ID" value="KAL0191161.1"/>
    <property type="molecule type" value="Genomic_DNA"/>
</dbReference>
<sequence length="64" mass="6774">MAQDEGSPVRGFAVVEYETAEQAEAVLLEMDRQLIQGQEIRLSLCPPGTSGRSTLAALIAAQGV</sequence>
<keyword evidence="3" id="KW-1185">Reference proteome</keyword>
<comment type="caution">
    <text evidence="2">The sequence shown here is derived from an EMBL/GenBank/DDBJ whole genome shotgun (WGS) entry which is preliminary data.</text>
</comment>
<dbReference type="Proteomes" id="UP001529510">
    <property type="component" value="Unassembled WGS sequence"/>
</dbReference>
<reference evidence="2 3" key="1">
    <citation type="submission" date="2024-05" db="EMBL/GenBank/DDBJ databases">
        <title>Genome sequencing and assembly of Indian major carp, Cirrhinus mrigala (Hamilton, 1822).</title>
        <authorList>
            <person name="Mohindra V."/>
            <person name="Chowdhury L.M."/>
            <person name="Lal K."/>
            <person name="Jena J.K."/>
        </authorList>
    </citation>
    <scope>NUCLEOTIDE SEQUENCE [LARGE SCALE GENOMIC DNA]</scope>
    <source>
        <strain evidence="2">CM1030</strain>
        <tissue evidence="2">Blood</tissue>
    </source>
</reference>
<gene>
    <name evidence="2" type="ORF">M9458_013859</name>
</gene>
<dbReference type="AlphaFoldDB" id="A0ABD0R0I9"/>
<protein>
    <recommendedName>
        <fullName evidence="1">RRM domain-containing protein</fullName>
    </recommendedName>
</protein>
<organism evidence="2 3">
    <name type="scientific">Cirrhinus mrigala</name>
    <name type="common">Mrigala</name>
    <dbReference type="NCBI Taxonomy" id="683832"/>
    <lineage>
        <taxon>Eukaryota</taxon>
        <taxon>Metazoa</taxon>
        <taxon>Chordata</taxon>
        <taxon>Craniata</taxon>
        <taxon>Vertebrata</taxon>
        <taxon>Euteleostomi</taxon>
        <taxon>Actinopterygii</taxon>
        <taxon>Neopterygii</taxon>
        <taxon>Teleostei</taxon>
        <taxon>Ostariophysi</taxon>
        <taxon>Cypriniformes</taxon>
        <taxon>Cyprinidae</taxon>
        <taxon>Labeoninae</taxon>
        <taxon>Labeonini</taxon>
        <taxon>Cirrhinus</taxon>
    </lineage>
</organism>